<evidence type="ECO:0000313" key="1">
    <source>
        <dbReference type="EMBL" id="RXK47790.1"/>
    </source>
</evidence>
<accession>A0A498KZ14</accession>
<evidence type="ECO:0000313" key="2">
    <source>
        <dbReference type="Proteomes" id="UP000289691"/>
    </source>
</evidence>
<name>A0A498KZ14_9EURY</name>
<dbReference type="RefSeq" id="WP_129069642.1">
    <property type="nucleotide sequence ID" value="NZ_RDFA01000005.1"/>
</dbReference>
<dbReference type="Proteomes" id="UP000289691">
    <property type="component" value="Unassembled WGS sequence"/>
</dbReference>
<proteinExistence type="predicted"/>
<protein>
    <submittedName>
        <fullName evidence="1">Uncharacterized protein</fullName>
    </submittedName>
</protein>
<dbReference type="OrthoDB" id="197359at2157"/>
<gene>
    <name evidence="1" type="ORF">EAF64_14150</name>
</gene>
<keyword evidence="2" id="KW-1185">Reference proteome</keyword>
<organism evidence="1 2">
    <name type="scientific">Halorientalis pallida</name>
    <dbReference type="NCBI Taxonomy" id="2479928"/>
    <lineage>
        <taxon>Archaea</taxon>
        <taxon>Methanobacteriati</taxon>
        <taxon>Methanobacteriota</taxon>
        <taxon>Stenosarchaea group</taxon>
        <taxon>Halobacteria</taxon>
        <taxon>Halobacteriales</taxon>
        <taxon>Haloarculaceae</taxon>
        <taxon>Halorientalis</taxon>
    </lineage>
</organism>
<dbReference type="AlphaFoldDB" id="A0A498KZ14"/>
<sequence>MVEYPPGEPQEVCAICGDPFEGYDPDFASNYANLVCDACDERAVTEEAARPKHGNEYLDRDSIVEKEDETNAIRLDPDVGDNPVFIDGEKCWRRYRFGGWITRRDDHDCSSIEEFHEKHRDDF</sequence>
<reference evidence="1 2" key="1">
    <citation type="submission" date="2019-01" db="EMBL/GenBank/DDBJ databases">
        <title>Halorientalis sp. F13-25 a new haloarchaeum isolated from hypersaline water.</title>
        <authorList>
            <person name="Ana D.-V."/>
            <person name="Cristina S.-P."/>
            <person name="Antonio V."/>
        </authorList>
    </citation>
    <scope>NUCLEOTIDE SEQUENCE [LARGE SCALE GENOMIC DNA]</scope>
    <source>
        <strain evidence="1 2">F13-25</strain>
    </source>
</reference>
<dbReference type="EMBL" id="RDFA01000005">
    <property type="protein sequence ID" value="RXK47790.1"/>
    <property type="molecule type" value="Genomic_DNA"/>
</dbReference>
<comment type="caution">
    <text evidence="1">The sequence shown here is derived from an EMBL/GenBank/DDBJ whole genome shotgun (WGS) entry which is preliminary data.</text>
</comment>